<proteinExistence type="predicted"/>
<evidence type="ECO:0000313" key="2">
    <source>
        <dbReference type="EMBL" id="BAC99629.1"/>
    </source>
</evidence>
<feature type="region of interest" description="Disordered" evidence="1">
    <location>
        <begin position="120"/>
        <end position="148"/>
    </location>
</feature>
<sequence length="148" mass="15725">MQLGRGEELDSTSVVALSLSRSLFLHPTKGRRQRLSGCSQTVGGEVVAAPSPTFHPTATAVVEKAQRGGSGSLAAQRLRWWPGGPAAAAGLSAAQEGRWCHNGPEGRPSNGCGWRRHAAAEGRGMRRWKGGDMRQQKGRGMRRREGGG</sequence>
<evidence type="ECO:0000313" key="3">
    <source>
        <dbReference type="Proteomes" id="UP000000763"/>
    </source>
</evidence>
<gene>
    <name evidence="2" type="primary">P0042B03.20</name>
</gene>
<protein>
    <submittedName>
        <fullName evidence="2">Uncharacterized protein</fullName>
    </submittedName>
</protein>
<feature type="compositionally biased region" description="Basic and acidic residues" evidence="1">
    <location>
        <begin position="120"/>
        <end position="135"/>
    </location>
</feature>
<evidence type="ECO:0000256" key="1">
    <source>
        <dbReference type="SAM" id="MobiDB-lite"/>
    </source>
</evidence>
<reference evidence="3" key="2">
    <citation type="journal article" date="2008" name="Nucleic Acids Res.">
        <title>The rice annotation project database (RAP-DB): 2008 update.</title>
        <authorList>
            <consortium name="The rice annotation project (RAP)"/>
        </authorList>
    </citation>
    <scope>GENOME REANNOTATION</scope>
    <source>
        <strain evidence="3">cv. Nipponbare</strain>
    </source>
</reference>
<dbReference type="AlphaFoldDB" id="Q6ZAK9"/>
<dbReference type="EMBL" id="AP004658">
    <property type="protein sequence ID" value="BAC99629.1"/>
    <property type="molecule type" value="Genomic_DNA"/>
</dbReference>
<accession>Q6ZAK9</accession>
<name>Q6ZAK9_ORYSJ</name>
<reference evidence="3" key="1">
    <citation type="journal article" date="2005" name="Nature">
        <title>The map-based sequence of the rice genome.</title>
        <authorList>
            <consortium name="International rice genome sequencing project (IRGSP)"/>
            <person name="Matsumoto T."/>
            <person name="Wu J."/>
            <person name="Kanamori H."/>
            <person name="Katayose Y."/>
            <person name="Fujisawa M."/>
            <person name="Namiki N."/>
            <person name="Mizuno H."/>
            <person name="Yamamoto K."/>
            <person name="Antonio B.A."/>
            <person name="Baba T."/>
            <person name="Sakata K."/>
            <person name="Nagamura Y."/>
            <person name="Aoki H."/>
            <person name="Arikawa K."/>
            <person name="Arita K."/>
            <person name="Bito T."/>
            <person name="Chiden Y."/>
            <person name="Fujitsuka N."/>
            <person name="Fukunaka R."/>
            <person name="Hamada M."/>
            <person name="Harada C."/>
            <person name="Hayashi A."/>
            <person name="Hijishita S."/>
            <person name="Honda M."/>
            <person name="Hosokawa S."/>
            <person name="Ichikawa Y."/>
            <person name="Idonuma A."/>
            <person name="Iijima M."/>
            <person name="Ikeda M."/>
            <person name="Ikeno M."/>
            <person name="Ito K."/>
            <person name="Ito S."/>
            <person name="Ito T."/>
            <person name="Ito Y."/>
            <person name="Ito Y."/>
            <person name="Iwabuchi A."/>
            <person name="Kamiya K."/>
            <person name="Karasawa W."/>
            <person name="Kurita K."/>
            <person name="Katagiri S."/>
            <person name="Kikuta A."/>
            <person name="Kobayashi H."/>
            <person name="Kobayashi N."/>
            <person name="Machita K."/>
            <person name="Maehara T."/>
            <person name="Masukawa M."/>
            <person name="Mizubayashi T."/>
            <person name="Mukai Y."/>
            <person name="Nagasaki H."/>
            <person name="Nagata Y."/>
            <person name="Naito S."/>
            <person name="Nakashima M."/>
            <person name="Nakama Y."/>
            <person name="Nakamichi Y."/>
            <person name="Nakamura M."/>
            <person name="Meguro A."/>
            <person name="Negishi M."/>
            <person name="Ohta I."/>
            <person name="Ohta T."/>
            <person name="Okamoto M."/>
            <person name="Ono N."/>
            <person name="Saji S."/>
            <person name="Sakaguchi M."/>
            <person name="Sakai K."/>
            <person name="Shibata M."/>
            <person name="Shimokawa T."/>
            <person name="Song J."/>
            <person name="Takazaki Y."/>
            <person name="Terasawa K."/>
            <person name="Tsugane M."/>
            <person name="Tsuji K."/>
            <person name="Ueda S."/>
            <person name="Waki K."/>
            <person name="Yamagata H."/>
            <person name="Yamamoto M."/>
            <person name="Yamamoto S."/>
            <person name="Yamane H."/>
            <person name="Yoshiki S."/>
            <person name="Yoshihara R."/>
            <person name="Yukawa K."/>
            <person name="Zhong H."/>
            <person name="Yano M."/>
            <person name="Yuan Q."/>
            <person name="Ouyang S."/>
            <person name="Liu J."/>
            <person name="Jones K.M."/>
            <person name="Gansberger K."/>
            <person name="Moffat K."/>
            <person name="Hill J."/>
            <person name="Bera J."/>
            <person name="Fadrosh D."/>
            <person name="Jin S."/>
            <person name="Johri S."/>
            <person name="Kim M."/>
            <person name="Overton L."/>
            <person name="Reardon M."/>
            <person name="Tsitrin T."/>
            <person name="Vuong H."/>
            <person name="Weaver B."/>
            <person name="Ciecko A."/>
            <person name="Tallon L."/>
            <person name="Jackson J."/>
            <person name="Pai G."/>
            <person name="Aken S.V."/>
            <person name="Utterback T."/>
            <person name="Reidmuller S."/>
            <person name="Feldblyum T."/>
            <person name="Hsiao J."/>
            <person name="Zismann V."/>
            <person name="Iobst S."/>
            <person name="de Vazeille A.R."/>
            <person name="Buell C.R."/>
            <person name="Ying K."/>
            <person name="Li Y."/>
            <person name="Lu T."/>
            <person name="Huang Y."/>
            <person name="Zhao Q."/>
            <person name="Feng Q."/>
            <person name="Zhang L."/>
            <person name="Zhu J."/>
            <person name="Weng Q."/>
            <person name="Mu J."/>
            <person name="Lu Y."/>
            <person name="Fan D."/>
            <person name="Liu Y."/>
            <person name="Guan J."/>
            <person name="Zhang Y."/>
            <person name="Yu S."/>
            <person name="Liu X."/>
            <person name="Zhang Y."/>
            <person name="Hong G."/>
            <person name="Han B."/>
            <person name="Choisne N."/>
            <person name="Demange N."/>
            <person name="Orjeda G."/>
            <person name="Samain S."/>
            <person name="Cattolico L."/>
            <person name="Pelletier E."/>
            <person name="Couloux A."/>
            <person name="Segurens B."/>
            <person name="Wincker P."/>
            <person name="D'Hont A."/>
            <person name="Scarpelli C."/>
            <person name="Weissenbach J."/>
            <person name="Salanoubat M."/>
            <person name="Quetier F."/>
            <person name="Yu Y."/>
            <person name="Kim H.R."/>
            <person name="Rambo T."/>
            <person name="Currie J."/>
            <person name="Collura K."/>
            <person name="Luo M."/>
            <person name="Yang T."/>
            <person name="Ammiraju J.S.S."/>
            <person name="Engler F."/>
            <person name="Soderlund C."/>
            <person name="Wing R.A."/>
            <person name="Palmer L.E."/>
            <person name="de la Bastide M."/>
            <person name="Spiegel L."/>
            <person name="Nascimento L."/>
            <person name="Zutavern T."/>
            <person name="O'Shaughnessy A."/>
            <person name="Dike S."/>
            <person name="Dedhia N."/>
            <person name="Preston R."/>
            <person name="Balija V."/>
            <person name="McCombie W.R."/>
            <person name="Chow T."/>
            <person name="Chen H."/>
            <person name="Chung M."/>
            <person name="Chen C."/>
            <person name="Shaw J."/>
            <person name="Wu H."/>
            <person name="Hsiao K."/>
            <person name="Chao Y."/>
            <person name="Chu M."/>
            <person name="Cheng C."/>
            <person name="Hour A."/>
            <person name="Lee P."/>
            <person name="Lin S."/>
            <person name="Lin Y."/>
            <person name="Liou J."/>
            <person name="Liu S."/>
            <person name="Hsing Y."/>
            <person name="Raghuvanshi S."/>
            <person name="Mohanty A."/>
            <person name="Bharti A.K."/>
            <person name="Gaur A."/>
            <person name="Gupta V."/>
            <person name="Kumar D."/>
            <person name="Ravi V."/>
            <person name="Vij S."/>
            <person name="Kapur A."/>
            <person name="Khurana P."/>
            <person name="Khurana P."/>
            <person name="Khurana J.P."/>
            <person name="Tyagi A.K."/>
            <person name="Gaikwad K."/>
            <person name="Singh A."/>
            <person name="Dalal V."/>
            <person name="Srivastava S."/>
            <person name="Dixit A."/>
            <person name="Pal A.K."/>
            <person name="Ghazi I.A."/>
            <person name="Yadav M."/>
            <person name="Pandit A."/>
            <person name="Bhargava A."/>
            <person name="Sureshbabu K."/>
            <person name="Batra K."/>
            <person name="Sharma T.R."/>
            <person name="Mohapatra T."/>
            <person name="Singh N.K."/>
            <person name="Messing J."/>
            <person name="Nelson A.B."/>
            <person name="Fuks G."/>
            <person name="Kavchok S."/>
            <person name="Keizer G."/>
            <person name="Linton E."/>
            <person name="Llaca V."/>
            <person name="Song R."/>
            <person name="Tanyolac B."/>
            <person name="Young S."/>
            <person name="Ho-Il K."/>
            <person name="Hahn J.H."/>
            <person name="Sangsakoo G."/>
            <person name="Vanavichit A."/>
            <person name="de Mattos Luiz.A.T."/>
            <person name="Zimmer P.D."/>
            <person name="Malone G."/>
            <person name="Dellagostin O."/>
            <person name="de Oliveira A.C."/>
            <person name="Bevan M."/>
            <person name="Bancroft I."/>
            <person name="Minx P."/>
            <person name="Cordum H."/>
            <person name="Wilson R."/>
            <person name="Cheng Z."/>
            <person name="Jin W."/>
            <person name="Jiang J."/>
            <person name="Leong S.A."/>
            <person name="Iwama H."/>
            <person name="Gojobori T."/>
            <person name="Itoh T."/>
            <person name="Niimura Y."/>
            <person name="Fujii Y."/>
            <person name="Habara T."/>
            <person name="Sakai H."/>
            <person name="Sato Y."/>
            <person name="Wilson G."/>
            <person name="Kumar K."/>
            <person name="McCouch S."/>
            <person name="Juretic N."/>
            <person name="Hoen D."/>
            <person name="Wright S."/>
            <person name="Bruskiewich R."/>
            <person name="Bureau T."/>
            <person name="Miyao A."/>
            <person name="Hirochika H."/>
            <person name="Nishikawa T."/>
            <person name="Kadowaki K."/>
            <person name="Sugiura M."/>
            <person name="Burr B."/>
            <person name="Sasaki T."/>
        </authorList>
    </citation>
    <scope>NUCLEOTIDE SEQUENCE [LARGE SCALE GENOMIC DNA]</scope>
    <source>
        <strain evidence="3">cv. Nipponbare</strain>
    </source>
</reference>
<organism evidence="2 3">
    <name type="scientific">Oryza sativa subsp. japonica</name>
    <name type="common">Rice</name>
    <dbReference type="NCBI Taxonomy" id="39947"/>
    <lineage>
        <taxon>Eukaryota</taxon>
        <taxon>Viridiplantae</taxon>
        <taxon>Streptophyta</taxon>
        <taxon>Embryophyta</taxon>
        <taxon>Tracheophyta</taxon>
        <taxon>Spermatophyta</taxon>
        <taxon>Magnoliopsida</taxon>
        <taxon>Liliopsida</taxon>
        <taxon>Poales</taxon>
        <taxon>Poaceae</taxon>
        <taxon>BOP clade</taxon>
        <taxon>Oryzoideae</taxon>
        <taxon>Oryzeae</taxon>
        <taxon>Oryzinae</taxon>
        <taxon>Oryza</taxon>
        <taxon>Oryza sativa</taxon>
    </lineage>
</organism>
<dbReference type="Proteomes" id="UP000000763">
    <property type="component" value="Chromosome 8"/>
</dbReference>